<protein>
    <submittedName>
        <fullName evidence="2">Uncharacterized protein</fullName>
    </submittedName>
</protein>
<comment type="caution">
    <text evidence="2">The sequence shown here is derived from an EMBL/GenBank/DDBJ whole genome shotgun (WGS) entry which is preliminary data.</text>
</comment>
<dbReference type="AlphaFoldDB" id="A0A3S3QT01"/>
<name>A0A3S3QT01_9GAMM</name>
<dbReference type="EMBL" id="RJLM01000003">
    <property type="protein sequence ID" value="RWX55649.1"/>
    <property type="molecule type" value="Genomic_DNA"/>
</dbReference>
<dbReference type="OrthoDB" id="5915832at2"/>
<dbReference type="RefSeq" id="WP_128783673.1">
    <property type="nucleotide sequence ID" value="NZ_JAKJSG010000035.1"/>
</dbReference>
<gene>
    <name evidence="2" type="ORF">EDI28_09865</name>
</gene>
<sequence length="374" mass="42309">MKKVLLPLLALVSTHALAFDARDVYEQKYAEQPSGVYQDSGHLFFVVKQACEGDKKYSGTKESKLAEKAFYQQLLAEASLRRVSFDPNSISLSGQLKKDVLVSIGQQYDAKALISHQLLFDRDNGSCLREYVQVADATQFEQEKIQVPADTAEKVRNKLLLDAMEQQDLPLLASYMRSLDLTNLESVYAERTKAPYYAVDFQLGDDPSAYSQFCEQDSKYCPKQTQNTYQFDFNSVLDTAFSEKGIINLNSIHPRIKMSSALYANAKSNFDSGKNPAQIELDLTLSLNANANNPLAWQMLSSLYRATNKPQLALYSAQQYLSQQPFSTESWVYLLAPLRNEDQQQAQRLHDVLSSLAKHAQFSPWAQNQIKVYQ</sequence>
<evidence type="ECO:0000313" key="2">
    <source>
        <dbReference type="EMBL" id="RWX55649.1"/>
    </source>
</evidence>
<keyword evidence="1" id="KW-0732">Signal</keyword>
<reference evidence="2 3" key="1">
    <citation type="submission" date="2018-11" db="EMBL/GenBank/DDBJ databases">
        <title>Photobacterium sp. BEI247 sp. nov., a marine bacterium isolated from Yongle Blue Hole in the South China Sea.</title>
        <authorList>
            <person name="Wang X."/>
        </authorList>
    </citation>
    <scope>NUCLEOTIDE SEQUENCE [LARGE SCALE GENOMIC DNA]</scope>
    <source>
        <strain evidence="3">BEI247</strain>
    </source>
</reference>
<feature type="chain" id="PRO_5018678964" evidence="1">
    <location>
        <begin position="19"/>
        <end position="374"/>
    </location>
</feature>
<evidence type="ECO:0000313" key="3">
    <source>
        <dbReference type="Proteomes" id="UP000287563"/>
    </source>
</evidence>
<organism evidence="2 3">
    <name type="scientific">Photobacterium chitinilyticum</name>
    <dbReference type="NCBI Taxonomy" id="2485123"/>
    <lineage>
        <taxon>Bacteria</taxon>
        <taxon>Pseudomonadati</taxon>
        <taxon>Pseudomonadota</taxon>
        <taxon>Gammaproteobacteria</taxon>
        <taxon>Vibrionales</taxon>
        <taxon>Vibrionaceae</taxon>
        <taxon>Photobacterium</taxon>
    </lineage>
</organism>
<evidence type="ECO:0000256" key="1">
    <source>
        <dbReference type="SAM" id="SignalP"/>
    </source>
</evidence>
<feature type="signal peptide" evidence="1">
    <location>
        <begin position="1"/>
        <end position="18"/>
    </location>
</feature>
<dbReference type="Proteomes" id="UP000287563">
    <property type="component" value="Unassembled WGS sequence"/>
</dbReference>
<accession>A0A3S3QT01</accession>
<proteinExistence type="predicted"/>
<keyword evidence="3" id="KW-1185">Reference proteome</keyword>